<dbReference type="InterPro" id="IPR050553">
    <property type="entry name" value="Thioredoxin_ResA/DsbE_sf"/>
</dbReference>
<comment type="caution">
    <text evidence="7">The sequence shown here is derived from an EMBL/GenBank/DDBJ whole genome shotgun (WGS) entry which is preliminary data.</text>
</comment>
<dbReference type="GO" id="GO:0030313">
    <property type="term" value="C:cell envelope"/>
    <property type="evidence" value="ECO:0007669"/>
    <property type="project" value="UniProtKB-SubCell"/>
</dbReference>
<dbReference type="PANTHER" id="PTHR42852">
    <property type="entry name" value="THIOL:DISULFIDE INTERCHANGE PROTEIN DSBE"/>
    <property type="match status" value="1"/>
</dbReference>
<dbReference type="SUPFAM" id="SSF52833">
    <property type="entry name" value="Thioredoxin-like"/>
    <property type="match status" value="1"/>
</dbReference>
<keyword evidence="2" id="KW-0201">Cytochrome c-type biogenesis</keyword>
<organism evidence="7 8">
    <name type="scientific">Candidatus Bacteroides intestinipullorum</name>
    <dbReference type="NCBI Taxonomy" id="2838471"/>
    <lineage>
        <taxon>Bacteria</taxon>
        <taxon>Pseudomonadati</taxon>
        <taxon>Bacteroidota</taxon>
        <taxon>Bacteroidia</taxon>
        <taxon>Bacteroidales</taxon>
        <taxon>Bacteroidaceae</taxon>
        <taxon>Bacteroides</taxon>
    </lineage>
</organism>
<dbReference type="GO" id="GO:0017004">
    <property type="term" value="P:cytochrome complex assembly"/>
    <property type="evidence" value="ECO:0007669"/>
    <property type="project" value="UniProtKB-KW"/>
</dbReference>
<reference evidence="7" key="2">
    <citation type="submission" date="2021-04" db="EMBL/GenBank/DDBJ databases">
        <authorList>
            <person name="Gilroy R."/>
        </authorList>
    </citation>
    <scope>NUCLEOTIDE SEQUENCE</scope>
    <source>
        <strain evidence="7">B3-3758</strain>
    </source>
</reference>
<dbReference type="Gene3D" id="3.40.30.10">
    <property type="entry name" value="Glutaredoxin"/>
    <property type="match status" value="1"/>
</dbReference>
<keyword evidence="5" id="KW-0732">Signal</keyword>
<feature type="signal peptide" evidence="5">
    <location>
        <begin position="1"/>
        <end position="18"/>
    </location>
</feature>
<evidence type="ECO:0000259" key="6">
    <source>
        <dbReference type="Pfam" id="PF14289"/>
    </source>
</evidence>
<gene>
    <name evidence="7" type="ORF">H9791_02090</name>
</gene>
<sequence length="348" mass="39253">MKRIRIIFCLLATLLVSACETKPTTDAARLSGEIKGLGNDTILVCGMDRLFDRIDTLTVKADRFADTLSVDTLTGLWLIFSDGTECPFFAERREQITFQGSADALDALTVTGNTTNDELTAFRQEVAALDAPTARELRSKAEDFIRSHPASPVSAYLLETYFLRQPNPDYNRIERLAEPLTGEVKDRPGMVALLNVLEEQEKLKDGRTLPFFQTFDADGKKLTRNDFKDQYLLIHFWASWDAASRRANADLRPLYEAQKKKKKARKKDDSDKQLALMGISLDLDKAAWQEAVKHDTLEWAQGCELRGWDSEAVQKLYVTSLPFNILVNPKGRILGTNLTADEVEKEIK</sequence>
<dbReference type="PANTHER" id="PTHR42852:SF6">
    <property type="entry name" value="THIOL:DISULFIDE INTERCHANGE PROTEIN DSBE"/>
    <property type="match status" value="1"/>
</dbReference>
<evidence type="ECO:0000256" key="5">
    <source>
        <dbReference type="SAM" id="SignalP"/>
    </source>
</evidence>
<reference evidence="7" key="1">
    <citation type="journal article" date="2021" name="PeerJ">
        <title>Extensive microbial diversity within the chicken gut microbiome revealed by metagenomics and culture.</title>
        <authorList>
            <person name="Gilroy R."/>
            <person name="Ravi A."/>
            <person name="Getino M."/>
            <person name="Pursley I."/>
            <person name="Horton D.L."/>
            <person name="Alikhan N.F."/>
            <person name="Baker D."/>
            <person name="Gharbi K."/>
            <person name="Hall N."/>
            <person name="Watson M."/>
            <person name="Adriaenssens E.M."/>
            <person name="Foster-Nyarko E."/>
            <person name="Jarju S."/>
            <person name="Secka A."/>
            <person name="Antonio M."/>
            <person name="Oren A."/>
            <person name="Chaudhuri R.R."/>
            <person name="La Ragione R."/>
            <person name="Hildebrand F."/>
            <person name="Pallen M.J."/>
        </authorList>
    </citation>
    <scope>NUCLEOTIDE SEQUENCE</scope>
    <source>
        <strain evidence="7">B3-3758</strain>
    </source>
</reference>
<evidence type="ECO:0000256" key="1">
    <source>
        <dbReference type="ARBA" id="ARBA00004196"/>
    </source>
</evidence>
<dbReference type="EMBL" id="JAHLFO010000020">
    <property type="protein sequence ID" value="MBU3813286.1"/>
    <property type="molecule type" value="Genomic_DNA"/>
</dbReference>
<protein>
    <submittedName>
        <fullName evidence="7">AhpC/TSA family protein</fullName>
    </submittedName>
</protein>
<dbReference type="CDD" id="cd02966">
    <property type="entry name" value="TlpA_like_family"/>
    <property type="match status" value="1"/>
</dbReference>
<dbReference type="PROSITE" id="PS51257">
    <property type="entry name" value="PROKAR_LIPOPROTEIN"/>
    <property type="match status" value="1"/>
</dbReference>
<evidence type="ECO:0000313" key="8">
    <source>
        <dbReference type="Proteomes" id="UP000824236"/>
    </source>
</evidence>
<evidence type="ECO:0000313" key="7">
    <source>
        <dbReference type="EMBL" id="MBU3813286.1"/>
    </source>
</evidence>
<evidence type="ECO:0000256" key="3">
    <source>
        <dbReference type="ARBA" id="ARBA00023157"/>
    </source>
</evidence>
<feature type="domain" description="DUF4369" evidence="6">
    <location>
        <begin position="29"/>
        <end position="119"/>
    </location>
</feature>
<proteinExistence type="predicted"/>
<keyword evidence="4" id="KW-0676">Redox-active center</keyword>
<accession>A0A9E2NPM7</accession>
<dbReference type="InterPro" id="IPR036249">
    <property type="entry name" value="Thioredoxin-like_sf"/>
</dbReference>
<name>A0A9E2NPM7_9BACE</name>
<evidence type="ECO:0000256" key="2">
    <source>
        <dbReference type="ARBA" id="ARBA00022748"/>
    </source>
</evidence>
<dbReference type="Proteomes" id="UP000824236">
    <property type="component" value="Unassembled WGS sequence"/>
</dbReference>
<feature type="chain" id="PRO_5038833845" evidence="5">
    <location>
        <begin position="19"/>
        <end position="348"/>
    </location>
</feature>
<comment type="subcellular location">
    <subcellularLocation>
        <location evidence="1">Cell envelope</location>
    </subcellularLocation>
</comment>
<dbReference type="Pfam" id="PF14289">
    <property type="entry name" value="DUF4369"/>
    <property type="match status" value="1"/>
</dbReference>
<dbReference type="InterPro" id="IPR025380">
    <property type="entry name" value="DUF4369"/>
</dbReference>
<keyword evidence="3" id="KW-1015">Disulfide bond</keyword>
<evidence type="ECO:0000256" key="4">
    <source>
        <dbReference type="ARBA" id="ARBA00023284"/>
    </source>
</evidence>
<dbReference type="AlphaFoldDB" id="A0A9E2NPM7"/>